<dbReference type="AlphaFoldDB" id="A0ABD5E031"/>
<feature type="compositionally biased region" description="Gly residues" evidence="1">
    <location>
        <begin position="138"/>
        <end position="153"/>
    </location>
</feature>
<keyword evidence="2" id="KW-1133">Transmembrane helix</keyword>
<dbReference type="InterPro" id="IPR003583">
    <property type="entry name" value="Hlx-hairpin-Hlx_DNA-bd_motif"/>
</dbReference>
<feature type="region of interest" description="Disordered" evidence="1">
    <location>
        <begin position="120"/>
        <end position="153"/>
    </location>
</feature>
<evidence type="ECO:0000256" key="2">
    <source>
        <dbReference type="SAM" id="Phobius"/>
    </source>
</evidence>
<feature type="region of interest" description="Disordered" evidence="1">
    <location>
        <begin position="231"/>
        <end position="256"/>
    </location>
</feature>
<keyword evidence="2" id="KW-0812">Transmembrane</keyword>
<evidence type="ECO:0000259" key="3">
    <source>
        <dbReference type="SMART" id="SM00278"/>
    </source>
</evidence>
<dbReference type="SMART" id="SM00278">
    <property type="entry name" value="HhH1"/>
    <property type="match status" value="2"/>
</dbReference>
<proteinExistence type="predicted"/>
<dbReference type="Gene3D" id="3.10.560.10">
    <property type="entry name" value="Outer membrane lipoprotein wza domain like"/>
    <property type="match status" value="1"/>
</dbReference>
<evidence type="ECO:0000313" key="5">
    <source>
        <dbReference type="Proteomes" id="UP001183607"/>
    </source>
</evidence>
<dbReference type="Pfam" id="PF12836">
    <property type="entry name" value="HHH_3"/>
    <property type="match status" value="1"/>
</dbReference>
<feature type="domain" description="Helix-hairpin-helix DNA-binding motif class 1" evidence="3">
    <location>
        <begin position="270"/>
        <end position="289"/>
    </location>
</feature>
<dbReference type="RefSeq" id="WP_007827143.1">
    <property type="nucleotide sequence ID" value="NZ_JAVRER010000003.1"/>
</dbReference>
<protein>
    <submittedName>
        <fullName evidence="4">Helix-hairpin-helix domain-containing protein</fullName>
    </submittedName>
</protein>
<feature type="transmembrane region" description="Helical" evidence="2">
    <location>
        <begin position="78"/>
        <end position="97"/>
    </location>
</feature>
<dbReference type="InterPro" id="IPR019554">
    <property type="entry name" value="Soluble_ligand-bd"/>
</dbReference>
<dbReference type="InterPro" id="IPR051675">
    <property type="entry name" value="Endo/Exo/Phosphatase_dom_1"/>
</dbReference>
<organism evidence="4 5">
    <name type="scientific">Streptomyces evansiae</name>
    <dbReference type="NCBI Taxonomy" id="3075535"/>
    <lineage>
        <taxon>Bacteria</taxon>
        <taxon>Bacillati</taxon>
        <taxon>Actinomycetota</taxon>
        <taxon>Actinomycetes</taxon>
        <taxon>Kitasatosporales</taxon>
        <taxon>Streptomycetaceae</taxon>
        <taxon>Streptomyces</taxon>
    </lineage>
</organism>
<dbReference type="EMBL" id="JAVRER010000003">
    <property type="protein sequence ID" value="MDT0414368.1"/>
    <property type="molecule type" value="Genomic_DNA"/>
</dbReference>
<dbReference type="SUPFAM" id="SSF47781">
    <property type="entry name" value="RuvA domain 2-like"/>
    <property type="match status" value="1"/>
</dbReference>
<reference evidence="5" key="1">
    <citation type="submission" date="2023-07" db="EMBL/GenBank/DDBJ databases">
        <title>30 novel species of actinomycetes from the DSMZ collection.</title>
        <authorList>
            <person name="Nouioui I."/>
        </authorList>
    </citation>
    <scope>NUCLEOTIDE SEQUENCE [LARGE SCALE GENOMIC DNA]</scope>
    <source>
        <strain evidence="5">DSM 41982</strain>
    </source>
</reference>
<accession>A0ABD5E031</accession>
<feature type="domain" description="Helix-hairpin-helix DNA-binding motif class 1" evidence="3">
    <location>
        <begin position="300"/>
        <end position="319"/>
    </location>
</feature>
<keyword evidence="2" id="KW-0472">Membrane</keyword>
<dbReference type="PANTHER" id="PTHR21180:SF32">
    <property type="entry name" value="ENDONUCLEASE_EXONUCLEASE_PHOSPHATASE FAMILY DOMAIN-CONTAINING PROTEIN 1"/>
    <property type="match status" value="1"/>
</dbReference>
<name>A0ABD5E031_9ACTN</name>
<dbReference type="Pfam" id="PF10531">
    <property type="entry name" value="SLBB"/>
    <property type="match status" value="1"/>
</dbReference>
<dbReference type="Proteomes" id="UP001183607">
    <property type="component" value="Unassembled WGS sequence"/>
</dbReference>
<dbReference type="Gene3D" id="1.10.150.320">
    <property type="entry name" value="Photosystem II 12 kDa extrinsic protein"/>
    <property type="match status" value="1"/>
</dbReference>
<evidence type="ECO:0000256" key="1">
    <source>
        <dbReference type="SAM" id="MobiDB-lite"/>
    </source>
</evidence>
<comment type="caution">
    <text evidence="4">The sequence shown here is derived from an EMBL/GenBank/DDBJ whole genome shotgun (WGS) entry which is preliminary data.</text>
</comment>
<dbReference type="PANTHER" id="PTHR21180">
    <property type="entry name" value="ENDONUCLEASE/EXONUCLEASE/PHOSPHATASE FAMILY DOMAIN-CONTAINING PROTEIN 1"/>
    <property type="match status" value="1"/>
</dbReference>
<gene>
    <name evidence="4" type="ORF">RM574_02610</name>
</gene>
<evidence type="ECO:0000313" key="4">
    <source>
        <dbReference type="EMBL" id="MDT0414368.1"/>
    </source>
</evidence>
<dbReference type="InterPro" id="IPR010994">
    <property type="entry name" value="RuvA_2-like"/>
</dbReference>
<sequence length="322" mass="32333">MERRTDINAALALMASGPTYAGDGRAPWARHAGKAPPRGAPGTETPNVATPFRRGLSAVADHLPLWLRSRFALERRGVLALAVVLLGLLGFAGQHWWSSRPQPVAVPAAERAASVEKTSVEAAQAKAVPSGSRAEGSAGTGEGGGAEGGGGAGLAPGAAHGALVVDVGGEVREPGVRRLAPGSRVEDALRAAGGIRKGADLQGLNRARPLVDGELVWVGSPPPGGFAAAAGTGTTPGQASASGAAHTGATPSGAGAAPVTPVSLNAASLDQLDGLPGVGPVLAQRILDHRVAHGGFGSLDELREVTGIGERRFAELREYVRL</sequence>